<feature type="chain" id="PRO_5035827100" description="Elicitin" evidence="2">
    <location>
        <begin position="27"/>
        <end position="133"/>
    </location>
</feature>
<accession>A0A8T1W7N4</accession>
<dbReference type="AlphaFoldDB" id="A0A8T1W7N4"/>
<comment type="subcellular location">
    <subcellularLocation>
        <location evidence="1">Secreted</location>
    </subcellularLocation>
</comment>
<name>A0A8T1W7N4_9STRA</name>
<evidence type="ECO:0000256" key="2">
    <source>
        <dbReference type="SAM" id="SignalP"/>
    </source>
</evidence>
<dbReference type="SMART" id="SM01187">
    <property type="entry name" value="Elicitin"/>
    <property type="match status" value="1"/>
</dbReference>
<keyword evidence="4" id="KW-1185">Reference proteome</keyword>
<keyword evidence="1" id="KW-0964">Secreted</keyword>
<comment type="caution">
    <text evidence="3">The sequence shown here is derived from an EMBL/GenBank/DDBJ whole genome shotgun (WGS) entry which is preliminary data.</text>
</comment>
<dbReference type="EMBL" id="JAGDFM010000065">
    <property type="protein sequence ID" value="KAG7388163.1"/>
    <property type="molecule type" value="Genomic_DNA"/>
</dbReference>
<dbReference type="Pfam" id="PF00964">
    <property type="entry name" value="Elicitin"/>
    <property type="match status" value="1"/>
</dbReference>
<feature type="signal peptide" evidence="2">
    <location>
        <begin position="1"/>
        <end position="26"/>
    </location>
</feature>
<dbReference type="PROSITE" id="PS51257">
    <property type="entry name" value="PROKAR_LIPOPROTEIN"/>
    <property type="match status" value="1"/>
</dbReference>
<reference evidence="3" key="1">
    <citation type="submission" date="2021-02" db="EMBL/GenBank/DDBJ databases">
        <authorList>
            <person name="Palmer J.M."/>
        </authorList>
    </citation>
    <scope>NUCLEOTIDE SEQUENCE</scope>
    <source>
        <strain evidence="3">SCRP734</strain>
    </source>
</reference>
<comment type="function">
    <text evidence="1">Induces local and distal defense responses (incompatible hypersensitive reaction) in plants from the solanaceae and cruciferae families. Elicits leaf necrosis and causes the accumulation of pathogenesis-related proteins. Might interact with the lipidic molecules of the plasma membrane.</text>
</comment>
<evidence type="ECO:0000313" key="4">
    <source>
        <dbReference type="Proteomes" id="UP000694044"/>
    </source>
</evidence>
<dbReference type="GO" id="GO:0052040">
    <property type="term" value="P:symbiont-mediated perturbation of host programmed cell death"/>
    <property type="evidence" value="ECO:0007669"/>
    <property type="project" value="UniProtKB-UniRule"/>
</dbReference>
<evidence type="ECO:0000313" key="3">
    <source>
        <dbReference type="EMBL" id="KAG7388163.1"/>
    </source>
</evidence>
<dbReference type="OrthoDB" id="128397at2759"/>
<keyword evidence="1" id="KW-1015">Disulfide bond</keyword>
<comment type="similarity">
    <text evidence="1">Belongs to the elicitin family.</text>
</comment>
<keyword evidence="2" id="KW-0732">Signal</keyword>
<dbReference type="GO" id="GO:0005576">
    <property type="term" value="C:extracellular region"/>
    <property type="evidence" value="ECO:0007669"/>
    <property type="project" value="UniProtKB-SubCell"/>
</dbReference>
<sequence length="133" mass="13963">MSSLLRLLRLLVLLATFALLSPAATSSSSSCDKDQLVAVSLQPLRSNANYATCQVDASAAAICASPACKSLMASVAALALPTCQLGLKGVSFNTLALKSMIASSCQQSTRQNQEGPSDADMLWTLLRLLKDTR</sequence>
<protein>
    <recommendedName>
        <fullName evidence="1">Elicitin</fullName>
    </recommendedName>
</protein>
<keyword evidence="1" id="KW-0928">Hypersensitive response elicitation</keyword>
<proteinExistence type="inferred from homology"/>
<organism evidence="3 4">
    <name type="scientific">Phytophthora pseudosyringae</name>
    <dbReference type="NCBI Taxonomy" id="221518"/>
    <lineage>
        <taxon>Eukaryota</taxon>
        <taxon>Sar</taxon>
        <taxon>Stramenopiles</taxon>
        <taxon>Oomycota</taxon>
        <taxon>Peronosporomycetes</taxon>
        <taxon>Peronosporales</taxon>
        <taxon>Peronosporaceae</taxon>
        <taxon>Phytophthora</taxon>
    </lineage>
</organism>
<gene>
    <name evidence="3" type="ORF">PHYPSEUDO_012965</name>
</gene>
<dbReference type="InterPro" id="IPR002200">
    <property type="entry name" value="Elicitin"/>
</dbReference>
<dbReference type="Proteomes" id="UP000694044">
    <property type="component" value="Unassembled WGS sequence"/>
</dbReference>
<evidence type="ECO:0000256" key="1">
    <source>
        <dbReference type="RuleBase" id="RU368111"/>
    </source>
</evidence>